<organism evidence="1 2">
    <name type="scientific">Laetiporus sulphureus 93-53</name>
    <dbReference type="NCBI Taxonomy" id="1314785"/>
    <lineage>
        <taxon>Eukaryota</taxon>
        <taxon>Fungi</taxon>
        <taxon>Dikarya</taxon>
        <taxon>Basidiomycota</taxon>
        <taxon>Agaricomycotina</taxon>
        <taxon>Agaricomycetes</taxon>
        <taxon>Polyporales</taxon>
        <taxon>Laetiporus</taxon>
    </lineage>
</organism>
<dbReference type="AlphaFoldDB" id="A0A165AS62"/>
<dbReference type="GeneID" id="63820299"/>
<name>A0A165AS62_9APHY</name>
<keyword evidence="2" id="KW-1185">Reference proteome</keyword>
<accession>A0A165AS62</accession>
<feature type="non-terminal residue" evidence="1">
    <location>
        <position position="52"/>
    </location>
</feature>
<dbReference type="RefSeq" id="XP_040757298.1">
    <property type="nucleotide sequence ID" value="XM_040903268.1"/>
</dbReference>
<dbReference type="OrthoDB" id="2626898at2759"/>
<dbReference type="EMBL" id="KV427786">
    <property type="protein sequence ID" value="KZS99557.1"/>
    <property type="molecule type" value="Genomic_DNA"/>
</dbReference>
<protein>
    <submittedName>
        <fullName evidence="1">Uncharacterized protein</fullName>
    </submittedName>
</protein>
<evidence type="ECO:0000313" key="1">
    <source>
        <dbReference type="EMBL" id="KZS99557.1"/>
    </source>
</evidence>
<evidence type="ECO:0000313" key="2">
    <source>
        <dbReference type="Proteomes" id="UP000076871"/>
    </source>
</evidence>
<dbReference type="InParanoid" id="A0A165AS62"/>
<dbReference type="Proteomes" id="UP000076871">
    <property type="component" value="Unassembled WGS sequence"/>
</dbReference>
<reference evidence="1 2" key="1">
    <citation type="journal article" date="2016" name="Mol. Biol. Evol.">
        <title>Comparative Genomics of Early-Diverging Mushroom-Forming Fungi Provides Insights into the Origins of Lignocellulose Decay Capabilities.</title>
        <authorList>
            <person name="Nagy L.G."/>
            <person name="Riley R."/>
            <person name="Tritt A."/>
            <person name="Adam C."/>
            <person name="Daum C."/>
            <person name="Floudas D."/>
            <person name="Sun H."/>
            <person name="Yadav J.S."/>
            <person name="Pangilinan J."/>
            <person name="Larsson K.H."/>
            <person name="Matsuura K."/>
            <person name="Barry K."/>
            <person name="Labutti K."/>
            <person name="Kuo R."/>
            <person name="Ohm R.A."/>
            <person name="Bhattacharya S.S."/>
            <person name="Shirouzu T."/>
            <person name="Yoshinaga Y."/>
            <person name="Martin F.M."/>
            <person name="Grigoriev I.V."/>
            <person name="Hibbett D.S."/>
        </authorList>
    </citation>
    <scope>NUCLEOTIDE SEQUENCE [LARGE SCALE GENOMIC DNA]</scope>
    <source>
        <strain evidence="1 2">93-53</strain>
    </source>
</reference>
<proteinExistence type="predicted"/>
<dbReference type="STRING" id="1314785.A0A165AS62"/>
<gene>
    <name evidence="1" type="ORF">LAESUDRAFT_620720</name>
</gene>
<feature type="non-terminal residue" evidence="1">
    <location>
        <position position="1"/>
    </location>
</feature>
<sequence length="52" mass="5782">GLLIGFPFCKAKDNIQGIQNKLFPMFMSTIISSALGNQLQVAFLDMRTMCEV</sequence>